<dbReference type="RefSeq" id="WP_183965949.1">
    <property type="nucleotide sequence ID" value="NZ_BAABEW010000001.1"/>
</dbReference>
<dbReference type="Pfam" id="PF01571">
    <property type="entry name" value="GCV_T"/>
    <property type="match status" value="1"/>
</dbReference>
<keyword evidence="10" id="KW-0489">Methyltransferase</keyword>
<dbReference type="Gene3D" id="4.10.1250.10">
    <property type="entry name" value="Aminomethyltransferase fragment"/>
    <property type="match status" value="1"/>
</dbReference>
<dbReference type="SUPFAM" id="SSF101790">
    <property type="entry name" value="Aminomethyltransferase beta-barrel domain"/>
    <property type="match status" value="1"/>
</dbReference>
<dbReference type="InterPro" id="IPR006222">
    <property type="entry name" value="GCVT_N"/>
</dbReference>
<comment type="catalytic activity">
    <reaction evidence="6">
        <text>N(6)-[(R)-S(8)-aminomethyldihydrolipoyl]-L-lysyl-[protein] + (6S)-5,6,7,8-tetrahydrofolate = N(6)-[(R)-dihydrolipoyl]-L-lysyl-[protein] + (6R)-5,10-methylene-5,6,7,8-tetrahydrofolate + NH4(+)</text>
        <dbReference type="Rhea" id="RHEA:16945"/>
        <dbReference type="Rhea" id="RHEA-COMP:10475"/>
        <dbReference type="Rhea" id="RHEA-COMP:10492"/>
        <dbReference type="ChEBI" id="CHEBI:15636"/>
        <dbReference type="ChEBI" id="CHEBI:28938"/>
        <dbReference type="ChEBI" id="CHEBI:57453"/>
        <dbReference type="ChEBI" id="CHEBI:83100"/>
        <dbReference type="ChEBI" id="CHEBI:83143"/>
        <dbReference type="EC" id="2.1.2.10"/>
    </reaction>
</comment>
<dbReference type="EMBL" id="JACHGB010000003">
    <property type="protein sequence ID" value="MBB5271509.1"/>
    <property type="molecule type" value="Genomic_DNA"/>
</dbReference>
<proteinExistence type="inferred from homology"/>
<evidence type="ECO:0000256" key="1">
    <source>
        <dbReference type="ARBA" id="ARBA00008609"/>
    </source>
</evidence>
<feature type="domain" description="GCVT N-terminal" evidence="8">
    <location>
        <begin position="12"/>
        <end position="260"/>
    </location>
</feature>
<dbReference type="InterPro" id="IPR028896">
    <property type="entry name" value="GcvT/YgfZ/DmdA"/>
</dbReference>
<dbReference type="SUPFAM" id="SSF103025">
    <property type="entry name" value="Folate-binding domain"/>
    <property type="match status" value="1"/>
</dbReference>
<evidence type="ECO:0000256" key="2">
    <source>
        <dbReference type="ARBA" id="ARBA00012616"/>
    </source>
</evidence>
<protein>
    <recommendedName>
        <fullName evidence="2">aminomethyltransferase</fullName>
        <ecNumber evidence="2">2.1.2.10</ecNumber>
    </recommendedName>
    <alternativeName>
        <fullName evidence="5">Glycine cleavage system T protein</fullName>
    </alternativeName>
</protein>
<evidence type="ECO:0000256" key="5">
    <source>
        <dbReference type="ARBA" id="ARBA00031395"/>
    </source>
</evidence>
<dbReference type="PANTHER" id="PTHR43757:SF2">
    <property type="entry name" value="AMINOMETHYLTRANSFERASE, MITOCHONDRIAL"/>
    <property type="match status" value="1"/>
</dbReference>
<dbReference type="InterPro" id="IPR029043">
    <property type="entry name" value="GcvT/YgfZ_C"/>
</dbReference>
<dbReference type="GO" id="GO:0008483">
    <property type="term" value="F:transaminase activity"/>
    <property type="evidence" value="ECO:0007669"/>
    <property type="project" value="UniProtKB-KW"/>
</dbReference>
<dbReference type="InterPro" id="IPR013977">
    <property type="entry name" value="GcvT_C"/>
</dbReference>
<evidence type="ECO:0000313" key="11">
    <source>
        <dbReference type="Proteomes" id="UP000532440"/>
    </source>
</evidence>
<evidence type="ECO:0000256" key="3">
    <source>
        <dbReference type="ARBA" id="ARBA00022576"/>
    </source>
</evidence>
<feature type="binding site" evidence="7">
    <location>
        <position position="199"/>
    </location>
    <ligand>
        <name>substrate</name>
    </ligand>
</feature>
<dbReference type="EC" id="2.1.2.10" evidence="2"/>
<dbReference type="InterPro" id="IPR006223">
    <property type="entry name" value="GcvT"/>
</dbReference>
<evidence type="ECO:0000313" key="10">
    <source>
        <dbReference type="EMBL" id="MBB5271509.1"/>
    </source>
</evidence>
<dbReference type="PANTHER" id="PTHR43757">
    <property type="entry name" value="AMINOMETHYLTRANSFERASE"/>
    <property type="match status" value="1"/>
</dbReference>
<dbReference type="PIRSF" id="PIRSF006487">
    <property type="entry name" value="GcvT"/>
    <property type="match status" value="1"/>
</dbReference>
<dbReference type="Gene3D" id="3.30.1360.120">
    <property type="entry name" value="Probable tRNA modification gtpase trme, domain 1"/>
    <property type="match status" value="1"/>
</dbReference>
<dbReference type="Proteomes" id="UP000532440">
    <property type="component" value="Unassembled WGS sequence"/>
</dbReference>
<keyword evidence="3" id="KW-0032">Aminotransferase</keyword>
<keyword evidence="4 10" id="KW-0808">Transferase</keyword>
<organism evidence="10 11">
    <name type="scientific">Quisquiliibacterium transsilvanicum</name>
    <dbReference type="NCBI Taxonomy" id="1549638"/>
    <lineage>
        <taxon>Bacteria</taxon>
        <taxon>Pseudomonadati</taxon>
        <taxon>Pseudomonadota</taxon>
        <taxon>Betaproteobacteria</taxon>
        <taxon>Burkholderiales</taxon>
        <taxon>Burkholderiaceae</taxon>
        <taxon>Quisquiliibacterium</taxon>
    </lineage>
</organism>
<dbReference type="Gene3D" id="2.40.30.110">
    <property type="entry name" value="Aminomethyltransferase beta-barrel domains"/>
    <property type="match status" value="1"/>
</dbReference>
<dbReference type="GO" id="GO:0006546">
    <property type="term" value="P:glycine catabolic process"/>
    <property type="evidence" value="ECO:0007669"/>
    <property type="project" value="InterPro"/>
</dbReference>
<comment type="caution">
    <text evidence="10">The sequence shown here is derived from an EMBL/GenBank/DDBJ whole genome shotgun (WGS) entry which is preliminary data.</text>
</comment>
<evidence type="ECO:0000256" key="7">
    <source>
        <dbReference type="PIRSR" id="PIRSR006487-1"/>
    </source>
</evidence>
<dbReference type="Pfam" id="PF08669">
    <property type="entry name" value="GCV_T_C"/>
    <property type="match status" value="1"/>
</dbReference>
<dbReference type="GO" id="GO:0032259">
    <property type="term" value="P:methylation"/>
    <property type="evidence" value="ECO:0007669"/>
    <property type="project" value="UniProtKB-KW"/>
</dbReference>
<gene>
    <name evidence="10" type="ORF">HNQ70_001519</name>
</gene>
<name>A0A7W8HG91_9BURK</name>
<dbReference type="NCBIfam" id="TIGR00528">
    <property type="entry name" value="gcvT"/>
    <property type="match status" value="1"/>
</dbReference>
<feature type="domain" description="Aminomethyltransferase C-terminal" evidence="9">
    <location>
        <begin position="289"/>
        <end position="369"/>
    </location>
</feature>
<reference evidence="10 11" key="1">
    <citation type="submission" date="2020-08" db="EMBL/GenBank/DDBJ databases">
        <title>Genomic Encyclopedia of Type Strains, Phase IV (KMG-IV): sequencing the most valuable type-strain genomes for metagenomic binning, comparative biology and taxonomic classification.</title>
        <authorList>
            <person name="Goeker M."/>
        </authorList>
    </citation>
    <scope>NUCLEOTIDE SEQUENCE [LARGE SCALE GENOMIC DNA]</scope>
    <source>
        <strain evidence="10 11">DSM 29781</strain>
    </source>
</reference>
<dbReference type="InterPro" id="IPR027266">
    <property type="entry name" value="TrmE/GcvT-like"/>
</dbReference>
<dbReference type="GO" id="GO:0008168">
    <property type="term" value="F:methyltransferase activity"/>
    <property type="evidence" value="ECO:0007669"/>
    <property type="project" value="UniProtKB-KW"/>
</dbReference>
<sequence length="375" mass="40597">MNQDLRRVPLDALHRELGARMGGFAGFDMPIQYATGLRTEHLHTRERAGLFDVSHMGQLRAQLRDGRPSTLHRELEAALPVDFDDWPAGLQRYTCLLNEDGGIEDDLMLVHLDREVRIVANAGNRERDLALLAARCPGLVFEWIDAALLALQGPAAEAVLARLDPRAAPLLFMESAELELAGAHCFVTRSGYTGEDGFEISVPAPAAEAVARRLLADPDVAPAGLGARDTLRLEAGLPLHGADITASSTPVEAGLPFAIARTRRAGAPKAGGFPGADRVLRQFAEGVRRRLVGLVSYEPVPVRARTQIVDEHGREVGEVSSGTVSPTLGRPVMLAWMDAGALRASADGAFHAVVRDRRPTVHLTPLPFVPKRYKR</sequence>
<evidence type="ECO:0000256" key="4">
    <source>
        <dbReference type="ARBA" id="ARBA00022679"/>
    </source>
</evidence>
<keyword evidence="11" id="KW-1185">Reference proteome</keyword>
<evidence type="ECO:0000259" key="9">
    <source>
        <dbReference type="Pfam" id="PF08669"/>
    </source>
</evidence>
<dbReference type="GO" id="GO:0004047">
    <property type="term" value="F:aminomethyltransferase activity"/>
    <property type="evidence" value="ECO:0007669"/>
    <property type="project" value="UniProtKB-EC"/>
</dbReference>
<accession>A0A7W8HG91</accession>
<evidence type="ECO:0000259" key="8">
    <source>
        <dbReference type="Pfam" id="PF01571"/>
    </source>
</evidence>
<dbReference type="AlphaFoldDB" id="A0A7W8HG91"/>
<dbReference type="GO" id="GO:0005960">
    <property type="term" value="C:glycine cleavage complex"/>
    <property type="evidence" value="ECO:0007669"/>
    <property type="project" value="InterPro"/>
</dbReference>
<evidence type="ECO:0000256" key="6">
    <source>
        <dbReference type="ARBA" id="ARBA00047665"/>
    </source>
</evidence>
<dbReference type="Gene3D" id="3.30.70.1400">
    <property type="entry name" value="Aminomethyltransferase beta-barrel domains"/>
    <property type="match status" value="1"/>
</dbReference>
<comment type="similarity">
    <text evidence="1">Belongs to the GcvT family.</text>
</comment>